<sequence>MTVLDVVSASLDILSNAIIIFSLAFVVTGVLVGLLQTVFSVQDPGLPMAAKLVVFMFLLAEFGGGIYEQFYLVFKEL</sequence>
<gene>
    <name evidence="8" type="ORF">DLR69_18235</name>
    <name evidence="9" type="ORF">DLR70_16920</name>
</gene>
<evidence type="ECO:0000256" key="2">
    <source>
        <dbReference type="ARBA" id="ARBA00006156"/>
    </source>
</evidence>
<organism evidence="9 10">
    <name type="scientific">Vibrio paracholerae</name>
    <dbReference type="NCBI Taxonomy" id="650003"/>
    <lineage>
        <taxon>Bacteria</taxon>
        <taxon>Pseudomonadati</taxon>
        <taxon>Pseudomonadota</taxon>
        <taxon>Gammaproteobacteria</taxon>
        <taxon>Vibrionales</taxon>
        <taxon>Vibrionaceae</taxon>
        <taxon>Vibrio</taxon>
    </lineage>
</organism>
<evidence type="ECO:0000313" key="10">
    <source>
        <dbReference type="Proteomes" id="UP000252427"/>
    </source>
</evidence>
<keyword evidence="6 7" id="KW-0472">Membrane</keyword>
<comment type="subcellular location">
    <subcellularLocation>
        <location evidence="1">Cell membrane</location>
        <topology evidence="1">Multi-pass membrane protein</topology>
    </subcellularLocation>
</comment>
<name>A0AAX1QMA9_9VIBR</name>
<dbReference type="Pfam" id="PF01313">
    <property type="entry name" value="Bac_export_3"/>
    <property type="match status" value="1"/>
</dbReference>
<dbReference type="GO" id="GO:0005886">
    <property type="term" value="C:plasma membrane"/>
    <property type="evidence" value="ECO:0007669"/>
    <property type="project" value="UniProtKB-SubCell"/>
</dbReference>
<dbReference type="Proteomes" id="UP000252427">
    <property type="component" value="Unassembled WGS sequence"/>
</dbReference>
<keyword evidence="4 7" id="KW-0812">Transmembrane</keyword>
<evidence type="ECO:0000256" key="6">
    <source>
        <dbReference type="ARBA" id="ARBA00023136"/>
    </source>
</evidence>
<evidence type="ECO:0000256" key="3">
    <source>
        <dbReference type="ARBA" id="ARBA00022475"/>
    </source>
</evidence>
<dbReference type="Proteomes" id="UP000252488">
    <property type="component" value="Unassembled WGS sequence"/>
</dbReference>
<keyword evidence="11" id="KW-1185">Reference proteome</keyword>
<keyword evidence="9" id="KW-0969">Cilium</keyword>
<feature type="transmembrane region" description="Helical" evidence="7">
    <location>
        <begin position="13"/>
        <end position="36"/>
    </location>
</feature>
<comment type="caution">
    <text evidence="9">The sequence shown here is derived from an EMBL/GenBank/DDBJ whole genome shotgun (WGS) entry which is preliminary data.</text>
</comment>
<accession>A0AAX1QMA9</accession>
<dbReference type="GO" id="GO:0009306">
    <property type="term" value="P:protein secretion"/>
    <property type="evidence" value="ECO:0007669"/>
    <property type="project" value="InterPro"/>
</dbReference>
<dbReference type="InterPro" id="IPR002191">
    <property type="entry name" value="Bac_export_3"/>
</dbReference>
<keyword evidence="5 7" id="KW-1133">Transmembrane helix</keyword>
<evidence type="ECO:0000313" key="11">
    <source>
        <dbReference type="Proteomes" id="UP000252488"/>
    </source>
</evidence>
<comment type="similarity">
    <text evidence="2">Belongs to the FliQ/MopD/SpaQ family.</text>
</comment>
<keyword evidence="3" id="KW-1003">Cell membrane</keyword>
<evidence type="ECO:0000256" key="1">
    <source>
        <dbReference type="ARBA" id="ARBA00004651"/>
    </source>
</evidence>
<evidence type="ECO:0000256" key="5">
    <source>
        <dbReference type="ARBA" id="ARBA00022989"/>
    </source>
</evidence>
<proteinExistence type="inferred from homology"/>
<keyword evidence="9" id="KW-0282">Flagellum</keyword>
<dbReference type="EMBL" id="QKKR01000060">
    <property type="protein sequence ID" value="RBM48919.1"/>
    <property type="molecule type" value="Genomic_DNA"/>
</dbReference>
<evidence type="ECO:0000313" key="9">
    <source>
        <dbReference type="EMBL" id="RBM75011.1"/>
    </source>
</evidence>
<evidence type="ECO:0000256" key="7">
    <source>
        <dbReference type="SAM" id="Phobius"/>
    </source>
</evidence>
<dbReference type="EMBL" id="QKKS01000053">
    <property type="protein sequence ID" value="RBM75011.1"/>
    <property type="molecule type" value="Genomic_DNA"/>
</dbReference>
<keyword evidence="9" id="KW-0966">Cell projection</keyword>
<protein>
    <submittedName>
        <fullName evidence="9">Flagellar biosynthetic protein FliQ</fullName>
    </submittedName>
</protein>
<feature type="transmembrane region" description="Helical" evidence="7">
    <location>
        <begin position="48"/>
        <end position="67"/>
    </location>
</feature>
<evidence type="ECO:0000313" key="8">
    <source>
        <dbReference type="EMBL" id="RBM48919.1"/>
    </source>
</evidence>
<dbReference type="AlphaFoldDB" id="A0AAX1QMA9"/>
<dbReference type="RefSeq" id="WP_000217071.1">
    <property type="nucleotide sequence ID" value="NZ_CAWNVX010000056.1"/>
</dbReference>
<evidence type="ECO:0000256" key="4">
    <source>
        <dbReference type="ARBA" id="ARBA00022692"/>
    </source>
</evidence>
<reference evidence="10 11" key="1">
    <citation type="submission" date="2018-06" db="EMBL/GenBank/DDBJ databases">
        <title>Draft genome sequences of nine Vibrio sp. clinical isolates from across the United States representing the closest known relative of Vibrio cholerae.</title>
        <authorList>
            <person name="Islam M.T."/>
            <person name="Liang K."/>
            <person name="Im M.S."/>
            <person name="Winkjer J."/>
            <person name="Busby S."/>
            <person name="Batra D."/>
            <person name="Rowe L."/>
            <person name="Tarr C.L."/>
            <person name="Boucher Y."/>
        </authorList>
    </citation>
    <scope>NUCLEOTIDE SEQUENCE [LARGE SCALE GENOMIC DNA]</scope>
    <source>
        <strain evidence="8 11">2016V-1111</strain>
        <strain evidence="9 10">2016V-1114</strain>
    </source>
</reference>